<dbReference type="PANTHER" id="PTHR46417:SF1">
    <property type="entry name" value="TRNA (GUANINE-N(1)-)-METHYLTRANSFERASE"/>
    <property type="match status" value="1"/>
</dbReference>
<evidence type="ECO:0000256" key="11">
    <source>
        <dbReference type="ARBA" id="ARBA00022694"/>
    </source>
</evidence>
<organism evidence="19 20">
    <name type="scientific">Halobacteriovorax marinus</name>
    <dbReference type="NCBI Taxonomy" id="97084"/>
    <lineage>
        <taxon>Bacteria</taxon>
        <taxon>Pseudomonadati</taxon>
        <taxon>Bdellovibrionota</taxon>
        <taxon>Bacteriovoracia</taxon>
        <taxon>Bacteriovoracales</taxon>
        <taxon>Halobacteriovoraceae</taxon>
        <taxon>Halobacteriovorax</taxon>
    </lineage>
</organism>
<dbReference type="PANTHER" id="PTHR46417">
    <property type="entry name" value="TRNA (GUANINE-N(1)-)-METHYLTRANSFERASE"/>
    <property type="match status" value="1"/>
</dbReference>
<evidence type="ECO:0000259" key="18">
    <source>
        <dbReference type="Pfam" id="PF01746"/>
    </source>
</evidence>
<dbReference type="Gene3D" id="3.40.1280.10">
    <property type="match status" value="1"/>
</dbReference>
<comment type="subunit">
    <text evidence="4 15 17">Homodimer.</text>
</comment>
<dbReference type="InterPro" id="IPR023148">
    <property type="entry name" value="tRNA_m1G_MeTrfase_C_sf"/>
</dbReference>
<evidence type="ECO:0000256" key="5">
    <source>
        <dbReference type="ARBA" id="ARBA00012807"/>
    </source>
</evidence>
<proteinExistence type="inferred from homology"/>
<dbReference type="InterPro" id="IPR002649">
    <property type="entry name" value="tRNA_m1G_MeTrfase_TrmD"/>
</dbReference>
<comment type="catalytic activity">
    <reaction evidence="14 15 17">
        <text>guanosine(37) in tRNA + S-adenosyl-L-methionine = N(1)-methylguanosine(37) in tRNA + S-adenosyl-L-homocysteine + H(+)</text>
        <dbReference type="Rhea" id="RHEA:36899"/>
        <dbReference type="Rhea" id="RHEA-COMP:10145"/>
        <dbReference type="Rhea" id="RHEA-COMP:10147"/>
        <dbReference type="ChEBI" id="CHEBI:15378"/>
        <dbReference type="ChEBI" id="CHEBI:57856"/>
        <dbReference type="ChEBI" id="CHEBI:59789"/>
        <dbReference type="ChEBI" id="CHEBI:73542"/>
        <dbReference type="ChEBI" id="CHEBI:74269"/>
        <dbReference type="EC" id="2.1.1.228"/>
    </reaction>
</comment>
<comment type="caution">
    <text evidence="19">The sequence shown here is derived from an EMBL/GenBank/DDBJ whole genome shotgun (WGS) entry which is preliminary data.</text>
</comment>
<evidence type="ECO:0000313" key="20">
    <source>
        <dbReference type="Proteomes" id="UP000196531"/>
    </source>
</evidence>
<evidence type="ECO:0000313" key="19">
    <source>
        <dbReference type="EMBL" id="OUR94883.1"/>
    </source>
</evidence>
<dbReference type="InterPro" id="IPR029026">
    <property type="entry name" value="tRNA_m1G_MTases_N"/>
</dbReference>
<keyword evidence="11 15" id="KW-0819">tRNA processing</keyword>
<evidence type="ECO:0000256" key="13">
    <source>
        <dbReference type="ARBA" id="ARBA00033392"/>
    </source>
</evidence>
<feature type="domain" description="tRNA methyltransferase TRMD/TRM10-type" evidence="18">
    <location>
        <begin position="4"/>
        <end position="245"/>
    </location>
</feature>
<dbReference type="InterPro" id="IPR016009">
    <property type="entry name" value="tRNA_MeTrfase_TRMD/TRM10"/>
</dbReference>
<evidence type="ECO:0000256" key="1">
    <source>
        <dbReference type="ARBA" id="ARBA00002634"/>
    </source>
</evidence>
<evidence type="ECO:0000256" key="4">
    <source>
        <dbReference type="ARBA" id="ARBA00011738"/>
    </source>
</evidence>
<evidence type="ECO:0000256" key="17">
    <source>
        <dbReference type="RuleBase" id="RU003464"/>
    </source>
</evidence>
<protein>
    <recommendedName>
        <fullName evidence="6 15">tRNA (guanine-N(1)-)-methyltransferase</fullName>
        <ecNumber evidence="5 15">2.1.1.228</ecNumber>
    </recommendedName>
    <alternativeName>
        <fullName evidence="12 15">M1G-methyltransferase</fullName>
    </alternativeName>
    <alternativeName>
        <fullName evidence="13 15">tRNA [GM37] methyltransferase</fullName>
    </alternativeName>
</protein>
<evidence type="ECO:0000256" key="16">
    <source>
        <dbReference type="PIRSR" id="PIRSR000386-1"/>
    </source>
</evidence>
<dbReference type="NCBIfam" id="NF000648">
    <property type="entry name" value="PRK00026.1"/>
    <property type="match status" value="1"/>
</dbReference>
<evidence type="ECO:0000256" key="2">
    <source>
        <dbReference type="ARBA" id="ARBA00004496"/>
    </source>
</evidence>
<dbReference type="HAMAP" id="MF_00605">
    <property type="entry name" value="TrmD"/>
    <property type="match status" value="1"/>
</dbReference>
<feature type="binding site" evidence="15 16">
    <location>
        <position position="133"/>
    </location>
    <ligand>
        <name>S-adenosyl-L-methionine</name>
        <dbReference type="ChEBI" id="CHEBI:59789"/>
    </ligand>
</feature>
<evidence type="ECO:0000256" key="7">
    <source>
        <dbReference type="ARBA" id="ARBA00022490"/>
    </source>
</evidence>
<dbReference type="Pfam" id="PF01746">
    <property type="entry name" value="tRNA_m1G_MT"/>
    <property type="match status" value="1"/>
</dbReference>
<dbReference type="Gene3D" id="1.10.1270.20">
    <property type="entry name" value="tRNA(m1g37)methyltransferase, domain 2"/>
    <property type="match status" value="1"/>
</dbReference>
<keyword evidence="9 15" id="KW-0808">Transferase</keyword>
<keyword evidence="10 15" id="KW-0949">S-adenosyl-L-methionine</keyword>
<comment type="similarity">
    <text evidence="3 15 17">Belongs to the RNA methyltransferase TrmD family.</text>
</comment>
<keyword evidence="8 15" id="KW-0489">Methyltransferase</keyword>
<sequence length="248" mass="28267">MTRRIWVITMFPDFFKPLKEVGVVGQVFQGMRGEKFELNTVFLSDYSKKGFKGVDESPYGGGPGMVMRADVLKNALVEGVIKPGNYDEDNFKEEFSVIFTAPRGVVWNSSSCKKFANTYLQKDSKKDLVFICGRYEGVDERFLSRYVDEVYCIGDFVLSGGEIAVMAIIDSSFRFSEGVLGNDQSALCDSFEYNLLEHPQYTRPSEFEGMKVPPVLISGNHKKIEIWKEEMQVEMTTKWRADLLDKEK</sequence>
<dbReference type="AlphaFoldDB" id="A0A1Y5F3S8"/>
<dbReference type="InterPro" id="IPR029028">
    <property type="entry name" value="Alpha/beta_knot_MTases"/>
</dbReference>
<evidence type="ECO:0000256" key="8">
    <source>
        <dbReference type="ARBA" id="ARBA00022603"/>
    </source>
</evidence>
<evidence type="ECO:0000256" key="12">
    <source>
        <dbReference type="ARBA" id="ARBA00029736"/>
    </source>
</evidence>
<dbReference type="Proteomes" id="UP000196531">
    <property type="component" value="Unassembled WGS sequence"/>
</dbReference>
<dbReference type="SUPFAM" id="SSF75217">
    <property type="entry name" value="alpha/beta knot"/>
    <property type="match status" value="1"/>
</dbReference>
<dbReference type="EC" id="2.1.1.228" evidence="5 15"/>
<evidence type="ECO:0000256" key="14">
    <source>
        <dbReference type="ARBA" id="ARBA00047783"/>
    </source>
</evidence>
<keyword evidence="7 15" id="KW-0963">Cytoplasm</keyword>
<evidence type="ECO:0000256" key="15">
    <source>
        <dbReference type="HAMAP-Rule" id="MF_00605"/>
    </source>
</evidence>
<accession>A0A1Y5F3S8</accession>
<reference evidence="20" key="1">
    <citation type="journal article" date="2017" name="Proc. Natl. Acad. Sci. U.S.A.">
        <title>Simulation of Deepwater Horizon oil plume reveals substrate specialization within a complex community of hydrocarbon-degraders.</title>
        <authorList>
            <person name="Hu P."/>
            <person name="Dubinsky E.A."/>
            <person name="Probst A.J."/>
            <person name="Wang J."/>
            <person name="Sieber C.M.K."/>
            <person name="Tom L.M."/>
            <person name="Gardinali P."/>
            <person name="Banfield J.F."/>
            <person name="Atlas R.M."/>
            <person name="Andersen G.L."/>
        </authorList>
    </citation>
    <scope>NUCLEOTIDE SEQUENCE [LARGE SCALE GENOMIC DNA]</scope>
</reference>
<name>A0A1Y5F3S8_9BACT</name>
<dbReference type="EMBL" id="MAAO01000010">
    <property type="protein sequence ID" value="OUR94883.1"/>
    <property type="molecule type" value="Genomic_DNA"/>
</dbReference>
<evidence type="ECO:0000256" key="6">
    <source>
        <dbReference type="ARBA" id="ARBA00014679"/>
    </source>
</evidence>
<dbReference type="GO" id="GO:0052906">
    <property type="term" value="F:tRNA (guanine(37)-N1)-methyltransferase activity"/>
    <property type="evidence" value="ECO:0007669"/>
    <property type="project" value="UniProtKB-UniRule"/>
</dbReference>
<dbReference type="GO" id="GO:0002939">
    <property type="term" value="P:tRNA N1-guanine methylation"/>
    <property type="evidence" value="ECO:0007669"/>
    <property type="project" value="TreeGrafter"/>
</dbReference>
<dbReference type="NCBIfam" id="TIGR00088">
    <property type="entry name" value="trmD"/>
    <property type="match status" value="1"/>
</dbReference>
<gene>
    <name evidence="15" type="primary">trmD</name>
    <name evidence="19" type="ORF">A9Q84_17400</name>
</gene>
<dbReference type="PIRSF" id="PIRSF000386">
    <property type="entry name" value="tRNA_mtase"/>
    <property type="match status" value="1"/>
</dbReference>
<evidence type="ECO:0000256" key="10">
    <source>
        <dbReference type="ARBA" id="ARBA00022691"/>
    </source>
</evidence>
<dbReference type="GO" id="GO:0005829">
    <property type="term" value="C:cytosol"/>
    <property type="evidence" value="ECO:0007669"/>
    <property type="project" value="TreeGrafter"/>
</dbReference>
<evidence type="ECO:0000256" key="9">
    <source>
        <dbReference type="ARBA" id="ARBA00022679"/>
    </source>
</evidence>
<feature type="binding site" evidence="15 16">
    <location>
        <begin position="153"/>
        <end position="158"/>
    </location>
    <ligand>
        <name>S-adenosyl-L-methionine</name>
        <dbReference type="ChEBI" id="CHEBI:59789"/>
    </ligand>
</feature>
<comment type="subcellular location">
    <subcellularLocation>
        <location evidence="2 15 17">Cytoplasm</location>
    </subcellularLocation>
</comment>
<evidence type="ECO:0000256" key="3">
    <source>
        <dbReference type="ARBA" id="ARBA00007630"/>
    </source>
</evidence>
<comment type="function">
    <text evidence="1 15 17">Specifically methylates guanosine-37 in various tRNAs.</text>
</comment>